<organism evidence="3 4">
    <name type="scientific">Seminavis robusta</name>
    <dbReference type="NCBI Taxonomy" id="568900"/>
    <lineage>
        <taxon>Eukaryota</taxon>
        <taxon>Sar</taxon>
        <taxon>Stramenopiles</taxon>
        <taxon>Ochrophyta</taxon>
        <taxon>Bacillariophyta</taxon>
        <taxon>Bacillariophyceae</taxon>
        <taxon>Bacillariophycidae</taxon>
        <taxon>Naviculales</taxon>
        <taxon>Naviculaceae</taxon>
        <taxon>Seminavis</taxon>
    </lineage>
</organism>
<evidence type="ECO:0000313" key="3">
    <source>
        <dbReference type="EMBL" id="CAB9530829.1"/>
    </source>
</evidence>
<feature type="region of interest" description="Disordered" evidence="2">
    <location>
        <begin position="452"/>
        <end position="474"/>
    </location>
</feature>
<dbReference type="Proteomes" id="UP001153069">
    <property type="component" value="Unassembled WGS sequence"/>
</dbReference>
<feature type="coiled-coil region" evidence="1">
    <location>
        <begin position="318"/>
        <end position="371"/>
    </location>
</feature>
<feature type="compositionally biased region" description="Acidic residues" evidence="2">
    <location>
        <begin position="458"/>
        <end position="474"/>
    </location>
</feature>
<dbReference type="EMBL" id="CAICTM010003063">
    <property type="protein sequence ID" value="CAB9530829.1"/>
    <property type="molecule type" value="Genomic_DNA"/>
</dbReference>
<name>A0A9N8F3D0_9STRA</name>
<keyword evidence="1" id="KW-0175">Coiled coil</keyword>
<keyword evidence="4" id="KW-1185">Reference proteome</keyword>
<proteinExistence type="predicted"/>
<protein>
    <submittedName>
        <fullName evidence="3">Uncharacterized protein</fullName>
    </submittedName>
</protein>
<accession>A0A9N8F3D0</accession>
<reference evidence="3" key="1">
    <citation type="submission" date="2020-06" db="EMBL/GenBank/DDBJ databases">
        <authorList>
            <consortium name="Plant Systems Biology data submission"/>
        </authorList>
    </citation>
    <scope>NUCLEOTIDE SEQUENCE</scope>
    <source>
        <strain evidence="3">D6</strain>
    </source>
</reference>
<sequence length="602" mass="66555">MATASKFPDYLLQEVRNLLCTRARDMVFKGRGDGENTAGQEAMMSNVFHGSPGYASVLDEMMQGKGIYASMFDKVPIENNREGNENRQGGHMLVAKDIFSCDEGSKFIVHAKGFVRDALAKNGDEMISGRNIKDRANNSIGVYKFALKYCDEYMDDSGTGKYPSGKGFEDMVLYVRQKVYVHLKGGKNNKGANRRAAKDGKEWKEENMPDKYMFNGFFVFLMYGPVGLAGSTLTCLSADGKKVERVGRAEARKKESEVKQAERTTGVGATGIFQRGVPVKDKFACAQMAVSQYKEAKRNVVNLLFHNNAAETNCIAALSEINKMIDRAEDRNDGMELRMLNKRKQDVLGRWDKLSTRKTELEEECDQLMKQSPSRQVSAYYESVGMPNVPSAVAVSNKSQEDDESSITNVPGTANVQRTASTVRPVVAIVPRPQLPSHCSQLSQEVEVVGTNTNLSGDTDEDVAETEEATEEDDLVEVVPRELQLVNFGEEDEGEESSSAARMPKMPNMTLTGFAANFPPEIQQMLLRQRLKDNGIDPDHVSFQETAQHVAQQEGLHGRDGTVPTNYQPGGVYHASYVSAGDGLTVATANQWFAQEEEPTQK</sequence>
<evidence type="ECO:0000256" key="1">
    <source>
        <dbReference type="SAM" id="Coils"/>
    </source>
</evidence>
<evidence type="ECO:0000256" key="2">
    <source>
        <dbReference type="SAM" id="MobiDB-lite"/>
    </source>
</evidence>
<dbReference type="AlphaFoldDB" id="A0A9N8F3D0"/>
<evidence type="ECO:0000313" key="4">
    <source>
        <dbReference type="Proteomes" id="UP001153069"/>
    </source>
</evidence>
<comment type="caution">
    <text evidence="3">The sequence shown here is derived from an EMBL/GenBank/DDBJ whole genome shotgun (WGS) entry which is preliminary data.</text>
</comment>
<dbReference type="OrthoDB" id="49538at2759"/>
<gene>
    <name evidence="3" type="ORF">SEMRO_3065_G343080.1</name>
</gene>